<gene>
    <name evidence="2" type="ORF">JQS30_00545</name>
</gene>
<dbReference type="EMBL" id="CP070496">
    <property type="protein sequence ID" value="QSB05469.1"/>
    <property type="molecule type" value="Genomic_DNA"/>
</dbReference>
<name>A0A895XQ22_9ACTN</name>
<organism evidence="2 3">
    <name type="scientific">Natronoglycomyces albus</name>
    <dbReference type="NCBI Taxonomy" id="2811108"/>
    <lineage>
        <taxon>Bacteria</taxon>
        <taxon>Bacillati</taxon>
        <taxon>Actinomycetota</taxon>
        <taxon>Actinomycetes</taxon>
        <taxon>Glycomycetales</taxon>
        <taxon>Glycomycetaceae</taxon>
        <taxon>Natronoglycomyces</taxon>
    </lineage>
</organism>
<proteinExistence type="predicted"/>
<evidence type="ECO:0000313" key="2">
    <source>
        <dbReference type="EMBL" id="QSB05469.1"/>
    </source>
</evidence>
<feature type="region of interest" description="Disordered" evidence="1">
    <location>
        <begin position="1"/>
        <end position="24"/>
    </location>
</feature>
<dbReference type="Pfam" id="PF11228">
    <property type="entry name" value="DUF3027"/>
    <property type="match status" value="1"/>
</dbReference>
<keyword evidence="3" id="KW-1185">Reference proteome</keyword>
<sequence>MPQSSSTETTDDAAVAASKRKGAKPRLDKICAEATDLAREAIADVAEGVGEYLCAEPEAERTVTHFFECTLPGYRGWRWAVVVTRVSRARTATVCESALLPGPDALRAPAWVPWSERVEAGDVGVGEILPTEEDDDRLMPAYQYSEDDAVEEVAYELGVGRKRVLNREGRQEAAQRWYEGPGGPKSDAAKSAPDAARCGTCGFYLPLAGSMRQVFGVCANSFASDDGRAVSADHGCGAHSEISDFIQIDESNIDRTGVVYDDESPDQL</sequence>
<evidence type="ECO:0000313" key="3">
    <source>
        <dbReference type="Proteomes" id="UP000662939"/>
    </source>
</evidence>
<accession>A0A895XQ22</accession>
<reference evidence="2" key="1">
    <citation type="submission" date="2021-02" db="EMBL/GenBank/DDBJ databases">
        <title>Natronoglycomyces albus gen. nov., sp. nov, a haloalkaliphilic actinobacterium from a soda solonchak soil.</title>
        <authorList>
            <person name="Sorokin D.Y."/>
            <person name="Khijniak T.V."/>
            <person name="Zakharycheva A.P."/>
            <person name="Boueva O.V."/>
            <person name="Ariskina E.V."/>
            <person name="Hahnke R.L."/>
            <person name="Bunk B."/>
            <person name="Sproer C."/>
            <person name="Schumann P."/>
            <person name="Evtushenko L.I."/>
            <person name="Kublanov I.V."/>
        </authorList>
    </citation>
    <scope>NUCLEOTIDE SEQUENCE</scope>
    <source>
        <strain evidence="2">DSM 106290</strain>
    </source>
</reference>
<dbReference type="Proteomes" id="UP000662939">
    <property type="component" value="Chromosome"/>
</dbReference>
<dbReference type="AlphaFoldDB" id="A0A895XQ22"/>
<dbReference type="KEGG" id="nav:JQS30_00545"/>
<dbReference type="InterPro" id="IPR021391">
    <property type="entry name" value="DUF3027"/>
</dbReference>
<evidence type="ECO:0000256" key="1">
    <source>
        <dbReference type="SAM" id="MobiDB-lite"/>
    </source>
</evidence>
<protein>
    <submittedName>
        <fullName evidence="2">DUF3027 domain-containing protein</fullName>
    </submittedName>
</protein>